<dbReference type="EMBL" id="RBXN01000001">
    <property type="protein sequence ID" value="RKT61167.1"/>
    <property type="molecule type" value="Genomic_DNA"/>
</dbReference>
<proteinExistence type="inferred from homology"/>
<feature type="transmembrane region" description="Helical" evidence="7">
    <location>
        <begin position="45"/>
        <end position="65"/>
    </location>
</feature>
<dbReference type="Gene3D" id="3.30.70.100">
    <property type="match status" value="1"/>
</dbReference>
<dbReference type="GO" id="GO:0005886">
    <property type="term" value="C:plasma membrane"/>
    <property type="evidence" value="ECO:0007669"/>
    <property type="project" value="UniProtKB-SubCell"/>
</dbReference>
<accession>A0A495WIS0</accession>
<evidence type="ECO:0000256" key="7">
    <source>
        <dbReference type="SAM" id="Phobius"/>
    </source>
</evidence>
<dbReference type="RefSeq" id="WP_009316774.1">
    <property type="nucleotide sequence ID" value="NZ_KI440778.1"/>
</dbReference>
<keyword evidence="6 7" id="KW-0472">Membrane</keyword>
<keyword evidence="3" id="KW-1003">Cell membrane</keyword>
<comment type="subcellular location">
    <subcellularLocation>
        <location evidence="1">Cell membrane</location>
        <topology evidence="1">Multi-pass membrane protein</topology>
    </subcellularLocation>
</comment>
<reference evidence="10 11" key="1">
    <citation type="submission" date="2018-10" db="EMBL/GenBank/DDBJ databases">
        <title>Genomic Encyclopedia of Archaeal and Bacterial Type Strains, Phase II (KMG-II): from individual species to whole genera.</title>
        <authorList>
            <person name="Goeker M."/>
        </authorList>
    </citation>
    <scope>NUCLEOTIDE SEQUENCE [LARGE SCALE GENOMIC DNA]</scope>
    <source>
        <strain evidence="10 11">NSB1</strain>
    </source>
</reference>
<sequence length="307" mass="34040">MLDLLISGGLPTTVPTPADTTKVVSFFEKLSSASNMSLQQLLEQMVSGIIHISIKILIALVIFWVGKWLMKKIRKFVSGILIRRNVELSLRTFLLSLINISLMLILLVIVIGILGVNTSSFVALFASAGIAVGMALSGTLQNFAGGVMVLLFKPYKVGDYIEAQGQSGTVKEIQIFNTILNTPDNKTIIVPNGGLSTGIINNYSKEGKRRVDWTFGIGYGDDYDKAKEVLSRMLDEDTRVLKDPAYFIALHSLGDSSVNIVVRAWVATSDYWSVYFDMNERVYKEFGKYGLNIPFPQMDVHVIKEQE</sequence>
<dbReference type="Pfam" id="PF21082">
    <property type="entry name" value="MS_channel_3rd"/>
    <property type="match status" value="1"/>
</dbReference>
<dbReference type="InterPro" id="IPR049278">
    <property type="entry name" value="MS_channel_C"/>
</dbReference>
<gene>
    <name evidence="10" type="ORF">BC742_0208</name>
</gene>
<dbReference type="Gene3D" id="2.30.30.60">
    <property type="match status" value="1"/>
</dbReference>
<keyword evidence="4 7" id="KW-0812">Transmembrane</keyword>
<feature type="transmembrane region" description="Helical" evidence="7">
    <location>
        <begin position="93"/>
        <end position="116"/>
    </location>
</feature>
<dbReference type="PROSITE" id="PS01246">
    <property type="entry name" value="UPF0003"/>
    <property type="match status" value="1"/>
</dbReference>
<dbReference type="GeneID" id="92927363"/>
<dbReference type="SUPFAM" id="SSF82861">
    <property type="entry name" value="Mechanosensitive channel protein MscS (YggB), transmembrane region"/>
    <property type="match status" value="1"/>
</dbReference>
<dbReference type="PANTHER" id="PTHR30221:SF1">
    <property type="entry name" value="SMALL-CONDUCTANCE MECHANOSENSITIVE CHANNEL"/>
    <property type="match status" value="1"/>
</dbReference>
<evidence type="ECO:0000256" key="4">
    <source>
        <dbReference type="ARBA" id="ARBA00022692"/>
    </source>
</evidence>
<dbReference type="Gene3D" id="1.10.287.1260">
    <property type="match status" value="1"/>
</dbReference>
<evidence type="ECO:0000256" key="2">
    <source>
        <dbReference type="ARBA" id="ARBA00008017"/>
    </source>
</evidence>
<dbReference type="InterPro" id="IPR045275">
    <property type="entry name" value="MscS_archaea/bacteria_type"/>
</dbReference>
<dbReference type="InterPro" id="IPR010920">
    <property type="entry name" value="LSM_dom_sf"/>
</dbReference>
<dbReference type="Proteomes" id="UP000269493">
    <property type="component" value="Unassembled WGS sequence"/>
</dbReference>
<dbReference type="InterPro" id="IPR011014">
    <property type="entry name" value="MscS_channel_TM-2"/>
</dbReference>
<evidence type="ECO:0000256" key="3">
    <source>
        <dbReference type="ARBA" id="ARBA00022475"/>
    </source>
</evidence>
<dbReference type="AlphaFoldDB" id="A0A495WIS0"/>
<dbReference type="InterPro" id="IPR023408">
    <property type="entry name" value="MscS_beta-dom_sf"/>
</dbReference>
<dbReference type="InterPro" id="IPR006686">
    <property type="entry name" value="MscS_channel_CS"/>
</dbReference>
<dbReference type="GO" id="GO:0008381">
    <property type="term" value="F:mechanosensitive monoatomic ion channel activity"/>
    <property type="evidence" value="ECO:0007669"/>
    <property type="project" value="InterPro"/>
</dbReference>
<keyword evidence="11" id="KW-1185">Reference proteome</keyword>
<feature type="domain" description="Mechanosensitive ion channel MscS C-terminal" evidence="9">
    <location>
        <begin position="211"/>
        <end position="293"/>
    </location>
</feature>
<dbReference type="SUPFAM" id="SSF50182">
    <property type="entry name" value="Sm-like ribonucleoproteins"/>
    <property type="match status" value="1"/>
</dbReference>
<evidence type="ECO:0000313" key="11">
    <source>
        <dbReference type="Proteomes" id="UP000269493"/>
    </source>
</evidence>
<name>A0A495WIS0_9BACT</name>
<dbReference type="Pfam" id="PF05552">
    <property type="entry name" value="MS_channel_1st_1"/>
    <property type="match status" value="1"/>
</dbReference>
<keyword evidence="5 7" id="KW-1133">Transmembrane helix</keyword>
<feature type="transmembrane region" description="Helical" evidence="7">
    <location>
        <begin position="122"/>
        <end position="152"/>
    </location>
</feature>
<feature type="domain" description="Mechanosensitive ion channel MscS" evidence="8">
    <location>
        <begin position="139"/>
        <end position="205"/>
    </location>
</feature>
<dbReference type="PANTHER" id="PTHR30221">
    <property type="entry name" value="SMALL-CONDUCTANCE MECHANOSENSITIVE CHANNEL"/>
    <property type="match status" value="1"/>
</dbReference>
<evidence type="ECO:0000256" key="5">
    <source>
        <dbReference type="ARBA" id="ARBA00022989"/>
    </source>
</evidence>
<dbReference type="InterPro" id="IPR006685">
    <property type="entry name" value="MscS_channel_2nd"/>
</dbReference>
<dbReference type="OrthoDB" id="9809206at2"/>
<protein>
    <submittedName>
        <fullName evidence="10">Small conductance mechanosensitive channel</fullName>
    </submittedName>
</protein>
<evidence type="ECO:0000256" key="6">
    <source>
        <dbReference type="ARBA" id="ARBA00023136"/>
    </source>
</evidence>
<evidence type="ECO:0000313" key="10">
    <source>
        <dbReference type="EMBL" id="RKT61167.1"/>
    </source>
</evidence>
<dbReference type="Pfam" id="PF00924">
    <property type="entry name" value="MS_channel_2nd"/>
    <property type="match status" value="1"/>
</dbReference>
<dbReference type="InterPro" id="IPR008910">
    <property type="entry name" value="MSC_TM_helix"/>
</dbReference>
<evidence type="ECO:0000259" key="8">
    <source>
        <dbReference type="Pfam" id="PF00924"/>
    </source>
</evidence>
<evidence type="ECO:0000256" key="1">
    <source>
        <dbReference type="ARBA" id="ARBA00004651"/>
    </source>
</evidence>
<comment type="similarity">
    <text evidence="2">Belongs to the MscS (TC 1.A.23) family.</text>
</comment>
<evidence type="ECO:0000259" key="9">
    <source>
        <dbReference type="Pfam" id="PF21082"/>
    </source>
</evidence>
<organism evidence="10 11">
    <name type="scientific">Coprobacter fastidiosus NSB1 = JCM 33896</name>
    <dbReference type="NCBI Taxonomy" id="1349822"/>
    <lineage>
        <taxon>Bacteria</taxon>
        <taxon>Pseudomonadati</taxon>
        <taxon>Bacteroidota</taxon>
        <taxon>Bacteroidia</taxon>
        <taxon>Bacteroidales</taxon>
        <taxon>Barnesiellaceae</taxon>
        <taxon>Coprobacter</taxon>
    </lineage>
</organism>
<dbReference type="SUPFAM" id="SSF82689">
    <property type="entry name" value="Mechanosensitive channel protein MscS (YggB), C-terminal domain"/>
    <property type="match status" value="1"/>
</dbReference>
<comment type="caution">
    <text evidence="10">The sequence shown here is derived from an EMBL/GenBank/DDBJ whole genome shotgun (WGS) entry which is preliminary data.</text>
</comment>
<dbReference type="InterPro" id="IPR011066">
    <property type="entry name" value="MscS_channel_C_sf"/>
</dbReference>